<proteinExistence type="predicted"/>
<sequence length="85" mass="9239">MNVARQYPARTDANGRTWFRPVRTPGMDFSQWGWTSQPCYAHPDYLHECGECGDVCGLCQLHPAGMCEGDCAGCVNEAEGGGVGR</sequence>
<dbReference type="KEGG" id="vg:60322692"/>
<evidence type="ECO:0000313" key="2">
    <source>
        <dbReference type="Proteomes" id="UP000224528"/>
    </source>
</evidence>
<dbReference type="RefSeq" id="YP_009951262.1">
    <property type="nucleotide sequence ID" value="NC_051599.1"/>
</dbReference>
<reference evidence="1 2" key="1">
    <citation type="submission" date="2017-06" db="EMBL/GenBank/DDBJ databases">
        <authorList>
            <person name="Barekzi N."/>
            <person name="Denby H.W."/>
            <person name="Murphy J.L."/>
            <person name="Richards S."/>
            <person name="Womack F.R."/>
            <person name="Stoner T.H."/>
            <person name="Garlena R.A."/>
            <person name="Russell D.A."/>
            <person name="Pope W.H."/>
            <person name="Jacobs-Sera D."/>
            <person name="Hatfull G.F."/>
        </authorList>
    </citation>
    <scope>NUCLEOTIDE SEQUENCE [LARGE SCALE GENOMIC DNA]</scope>
</reference>
<keyword evidence="2" id="KW-1185">Reference proteome</keyword>
<name>A0A222ZLC5_9CAUD</name>
<accession>A0A222ZLC5</accession>
<protein>
    <submittedName>
        <fullName evidence="1">Uncharacterized protein</fullName>
    </submittedName>
</protein>
<dbReference type="Proteomes" id="UP000224528">
    <property type="component" value="Segment"/>
</dbReference>
<gene>
    <name evidence="1" type="primary">84</name>
    <name evidence="1" type="ORF">SEA_UNICORN_84</name>
</gene>
<evidence type="ECO:0000313" key="1">
    <source>
        <dbReference type="EMBL" id="ASR85092.1"/>
    </source>
</evidence>
<organism evidence="1 2">
    <name type="scientific">Mycobacterium phage Unicorn</name>
    <dbReference type="NCBI Taxonomy" id="2015825"/>
    <lineage>
        <taxon>Viruses</taxon>
        <taxon>Duplodnaviria</taxon>
        <taxon>Heunggongvirae</taxon>
        <taxon>Uroviricota</taxon>
        <taxon>Caudoviricetes</taxon>
        <taxon>Weiservirinae</taxon>
        <taxon>Unicornvirus</taxon>
        <taxon>Unicornvirus unicorn</taxon>
    </lineage>
</organism>
<dbReference type="GeneID" id="60322692"/>
<dbReference type="EMBL" id="MF324908">
    <property type="protein sequence ID" value="ASR85092.1"/>
    <property type="molecule type" value="Genomic_DNA"/>
</dbReference>